<proteinExistence type="predicted"/>
<evidence type="ECO:0000313" key="2">
    <source>
        <dbReference type="Proteomes" id="UP001250932"/>
    </source>
</evidence>
<organism evidence="1 2">
    <name type="scientific">Candidatus Nitronereus thalassa</name>
    <dbReference type="NCBI Taxonomy" id="3020898"/>
    <lineage>
        <taxon>Bacteria</taxon>
        <taxon>Pseudomonadati</taxon>
        <taxon>Nitrospirota</taxon>
        <taxon>Nitrospiria</taxon>
        <taxon>Nitrospirales</taxon>
        <taxon>Nitrospiraceae</taxon>
        <taxon>Candidatus Nitronereus</taxon>
    </lineage>
</organism>
<reference evidence="1 2" key="1">
    <citation type="journal article" date="2023" name="ISME J.">
        <title>Cultivation and genomic characterization of novel and ubiquitous marine nitrite-oxidizing bacteria from the Nitrospirales.</title>
        <authorList>
            <person name="Mueller A.J."/>
            <person name="Daebeler A."/>
            <person name="Herbold C.W."/>
            <person name="Kirkegaard R.H."/>
            <person name="Daims H."/>
        </authorList>
    </citation>
    <scope>NUCLEOTIDE SEQUENCE [LARGE SCALE GENOMIC DNA]</scope>
    <source>
        <strain evidence="1 2">EB</strain>
    </source>
</reference>
<evidence type="ECO:0000313" key="1">
    <source>
        <dbReference type="EMBL" id="MDT7043268.1"/>
    </source>
</evidence>
<sequence length="83" mass="9606">MIKEAWHIHGTYDTLQTCTEARFAAFKEALVSIENQKSHNTRGMKLSINHEETLYVTSERIGRVDHVTSISFHCFRASENPRQ</sequence>
<protein>
    <submittedName>
        <fullName evidence="1">Uncharacterized protein</fullName>
    </submittedName>
</protein>
<dbReference type="EMBL" id="JAQOUE010000001">
    <property type="protein sequence ID" value="MDT7043268.1"/>
    <property type="molecule type" value="Genomic_DNA"/>
</dbReference>
<gene>
    <name evidence="1" type="ORF">PPG34_12980</name>
</gene>
<dbReference type="Proteomes" id="UP001250932">
    <property type="component" value="Unassembled WGS sequence"/>
</dbReference>
<dbReference type="RefSeq" id="WP_313833810.1">
    <property type="nucleotide sequence ID" value="NZ_JAQOUE010000001.1"/>
</dbReference>
<accession>A0ABU3KAD2</accession>
<keyword evidence="2" id="KW-1185">Reference proteome</keyword>
<comment type="caution">
    <text evidence="1">The sequence shown here is derived from an EMBL/GenBank/DDBJ whole genome shotgun (WGS) entry which is preliminary data.</text>
</comment>
<name>A0ABU3KAD2_9BACT</name>